<reference evidence="1 2" key="1">
    <citation type="journal article" date="2012" name="Genome Biol.">
        <title>Genome and low-iron response of an oceanic diatom adapted to chronic iron limitation.</title>
        <authorList>
            <person name="Lommer M."/>
            <person name="Specht M."/>
            <person name="Roy A.S."/>
            <person name="Kraemer L."/>
            <person name="Andreson R."/>
            <person name="Gutowska M.A."/>
            <person name="Wolf J."/>
            <person name="Bergner S.V."/>
            <person name="Schilhabel M.B."/>
            <person name="Klostermeier U.C."/>
            <person name="Beiko R.G."/>
            <person name="Rosenstiel P."/>
            <person name="Hippler M."/>
            <person name="Laroche J."/>
        </authorList>
    </citation>
    <scope>NUCLEOTIDE SEQUENCE [LARGE SCALE GENOMIC DNA]</scope>
    <source>
        <strain evidence="1 2">CCMP1005</strain>
    </source>
</reference>
<dbReference type="OrthoDB" id="188902at2759"/>
<keyword evidence="2" id="KW-1185">Reference proteome</keyword>
<dbReference type="EMBL" id="AGNL01032945">
    <property type="protein sequence ID" value="EJK55909.1"/>
    <property type="molecule type" value="Genomic_DNA"/>
</dbReference>
<dbReference type="AlphaFoldDB" id="K0RU34"/>
<comment type="caution">
    <text evidence="1">The sequence shown here is derived from an EMBL/GenBank/DDBJ whole genome shotgun (WGS) entry which is preliminary data.</text>
</comment>
<evidence type="ECO:0000313" key="2">
    <source>
        <dbReference type="Proteomes" id="UP000266841"/>
    </source>
</evidence>
<proteinExistence type="predicted"/>
<accession>K0RU34</accession>
<dbReference type="Gene3D" id="3.80.10.10">
    <property type="entry name" value="Ribonuclease Inhibitor"/>
    <property type="match status" value="1"/>
</dbReference>
<evidence type="ECO:0000313" key="1">
    <source>
        <dbReference type="EMBL" id="EJK55909.1"/>
    </source>
</evidence>
<dbReference type="Proteomes" id="UP000266841">
    <property type="component" value="Unassembled WGS sequence"/>
</dbReference>
<name>K0RU34_THAOC</name>
<protein>
    <submittedName>
        <fullName evidence="1">Uncharacterized protein</fullName>
    </submittedName>
</protein>
<dbReference type="SUPFAM" id="SSF52047">
    <property type="entry name" value="RNI-like"/>
    <property type="match status" value="1"/>
</dbReference>
<organism evidence="1 2">
    <name type="scientific">Thalassiosira oceanica</name>
    <name type="common">Marine diatom</name>
    <dbReference type="NCBI Taxonomy" id="159749"/>
    <lineage>
        <taxon>Eukaryota</taxon>
        <taxon>Sar</taxon>
        <taxon>Stramenopiles</taxon>
        <taxon>Ochrophyta</taxon>
        <taxon>Bacillariophyta</taxon>
        <taxon>Coscinodiscophyceae</taxon>
        <taxon>Thalassiosirophycidae</taxon>
        <taxon>Thalassiosirales</taxon>
        <taxon>Thalassiosiraceae</taxon>
        <taxon>Thalassiosira</taxon>
    </lineage>
</organism>
<sequence length="288" mass="31797">MAEFVEKVLQTNYLISNLGFDTINFTGEDMKTVCGAMKSRNVGDHFIKSLELSNCFEDGIGTHTLKTILASTTSGIAKEVGLQLNDNGMSSREAAVIASFLNSNPSLSYLRSDDNQFNNVDAAVLASSLSSNTHLRHISVENNEIHENGRLAFLRAIFDVSSLHACAASNHYCSVDGLERDISILNSHKSDSVNKWRKIFAMLALSSEDSFINTALLQGVPAQLIPMILVKCNQGFANSSKDLTDIYLELTNTTRCQKHDVWDSLGERKSLNCMYNLMKSWVVPSIFV</sequence>
<gene>
    <name evidence="1" type="ORF">THAOC_24299</name>
</gene>
<dbReference type="InterPro" id="IPR032675">
    <property type="entry name" value="LRR_dom_sf"/>
</dbReference>